<dbReference type="EMBL" id="LJNI01000053">
    <property type="protein sequence ID" value="KPJ72836.1"/>
    <property type="molecule type" value="Genomic_DNA"/>
</dbReference>
<dbReference type="Gene3D" id="3.40.50.150">
    <property type="entry name" value="Vaccinia Virus protein VP39"/>
    <property type="match status" value="1"/>
</dbReference>
<dbReference type="CDD" id="cd02440">
    <property type="entry name" value="AdoMet_MTases"/>
    <property type="match status" value="1"/>
</dbReference>
<evidence type="ECO:0000259" key="1">
    <source>
        <dbReference type="Pfam" id="PF08241"/>
    </source>
</evidence>
<comment type="caution">
    <text evidence="2">The sequence shown here is derived from an EMBL/GenBank/DDBJ whole genome shotgun (WGS) entry which is preliminary data.</text>
</comment>
<evidence type="ECO:0000313" key="2">
    <source>
        <dbReference type="EMBL" id="KPJ72836.1"/>
    </source>
</evidence>
<sequence length="400" mass="47644">MNCRYCTIIHEHDPRYIVRRAHWDAKSDFPRCAWHWQFVCGHCGRNISFNGMAWCAKTKEFFCIHCAPRHKKVKRSFWQWRYYYALWCTTCKRYHPVLDWLEYTGKHPWQLNATARRALNGLNRNKKLKPFVYLRWAPQKFQQPSLQEVQKRWDRGAKIWDARYDKYGDAYRHVIFNPALFPIIGNVRRKLVLDAGCGTGYMSRLLVEKGAKVTGVDLSKKFIEIAKQYEKKKSSGIKYLRADLARLSQLSKSYFDMVVSVYVMCDVRDYDKAIKEIARVLKPKGRFIFLIEHPCFNWNTGGWERVPVDSERTEDCLYLKVDNYFRRGTQESQWGKLPKLLTFYRPLSDYFHSLKKHGFVVKDLVEPRPTRKALHTRPREWDSEDRVPPVVIIEAIKQQN</sequence>
<dbReference type="InterPro" id="IPR050508">
    <property type="entry name" value="Methyltransf_Superfamily"/>
</dbReference>
<feature type="domain" description="Methyltransferase type 11" evidence="1">
    <location>
        <begin position="193"/>
        <end position="289"/>
    </location>
</feature>
<name>A0A0S7YDU1_UNCT6</name>
<organism evidence="2 3">
    <name type="scientific">candidate division TA06 bacterium DG_78</name>
    <dbReference type="NCBI Taxonomy" id="1703772"/>
    <lineage>
        <taxon>Bacteria</taxon>
        <taxon>Bacteria division TA06</taxon>
    </lineage>
</organism>
<proteinExistence type="predicted"/>
<dbReference type="GO" id="GO:0008757">
    <property type="term" value="F:S-adenosylmethionine-dependent methyltransferase activity"/>
    <property type="evidence" value="ECO:0007669"/>
    <property type="project" value="InterPro"/>
</dbReference>
<gene>
    <name evidence="2" type="ORF">AMJ52_05030</name>
</gene>
<protein>
    <recommendedName>
        <fullName evidence="1">Methyltransferase type 11 domain-containing protein</fullName>
    </recommendedName>
</protein>
<dbReference type="Pfam" id="PF08241">
    <property type="entry name" value="Methyltransf_11"/>
    <property type="match status" value="1"/>
</dbReference>
<dbReference type="InterPro" id="IPR013216">
    <property type="entry name" value="Methyltransf_11"/>
</dbReference>
<dbReference type="PANTHER" id="PTHR42912">
    <property type="entry name" value="METHYLTRANSFERASE"/>
    <property type="match status" value="1"/>
</dbReference>
<dbReference type="AlphaFoldDB" id="A0A0S7YDU1"/>
<dbReference type="SUPFAM" id="SSF53335">
    <property type="entry name" value="S-adenosyl-L-methionine-dependent methyltransferases"/>
    <property type="match status" value="1"/>
</dbReference>
<accession>A0A0S7YDU1</accession>
<dbReference type="Proteomes" id="UP000051012">
    <property type="component" value="Unassembled WGS sequence"/>
</dbReference>
<reference evidence="2 3" key="1">
    <citation type="journal article" date="2015" name="Microbiome">
        <title>Genomic resolution of linkages in carbon, nitrogen, and sulfur cycling among widespread estuary sediment bacteria.</title>
        <authorList>
            <person name="Baker B.J."/>
            <person name="Lazar C.S."/>
            <person name="Teske A.P."/>
            <person name="Dick G.J."/>
        </authorList>
    </citation>
    <scope>NUCLEOTIDE SEQUENCE [LARGE SCALE GENOMIC DNA]</scope>
    <source>
        <strain evidence="2">DG_78</strain>
    </source>
</reference>
<evidence type="ECO:0000313" key="3">
    <source>
        <dbReference type="Proteomes" id="UP000051012"/>
    </source>
</evidence>
<dbReference type="InterPro" id="IPR029063">
    <property type="entry name" value="SAM-dependent_MTases_sf"/>
</dbReference>